<organism evidence="1 2">
    <name type="scientific">Coemansia spiralis</name>
    <dbReference type="NCBI Taxonomy" id="417178"/>
    <lineage>
        <taxon>Eukaryota</taxon>
        <taxon>Fungi</taxon>
        <taxon>Fungi incertae sedis</taxon>
        <taxon>Zoopagomycota</taxon>
        <taxon>Kickxellomycotina</taxon>
        <taxon>Kickxellomycetes</taxon>
        <taxon>Kickxellales</taxon>
        <taxon>Kickxellaceae</taxon>
        <taxon>Coemansia</taxon>
    </lineage>
</organism>
<dbReference type="AlphaFoldDB" id="A0A9W8L1B3"/>
<evidence type="ECO:0000313" key="1">
    <source>
        <dbReference type="EMBL" id="KAJ2681008.1"/>
    </source>
</evidence>
<protein>
    <submittedName>
        <fullName evidence="1">Uncharacterized protein</fullName>
    </submittedName>
</protein>
<dbReference type="Proteomes" id="UP001151518">
    <property type="component" value="Unassembled WGS sequence"/>
</dbReference>
<proteinExistence type="predicted"/>
<reference evidence="1" key="1">
    <citation type="submission" date="2022-07" db="EMBL/GenBank/DDBJ databases">
        <title>Phylogenomic reconstructions and comparative analyses of Kickxellomycotina fungi.</title>
        <authorList>
            <person name="Reynolds N.K."/>
            <person name="Stajich J.E."/>
            <person name="Barry K."/>
            <person name="Grigoriev I.V."/>
            <person name="Crous P."/>
            <person name="Smith M.E."/>
        </authorList>
    </citation>
    <scope>NUCLEOTIDE SEQUENCE</scope>
    <source>
        <strain evidence="1">NRRL 3115</strain>
    </source>
</reference>
<sequence length="159" mass="17849">MSNLGKGLDASRSTIIKSILAREGPKTLSQLYEALVETFPEQFGNISRNKFKRVYVKNLKEFKQIIVKPLRDPEALEALRKDPKSRVTSARREAWMVSVSEATASKFTAENSELDNNQAGILDKIESARLKSKGFWEGKTNTPYDWRSILKASGAKVDA</sequence>
<accession>A0A9W8L1B3</accession>
<name>A0A9W8L1B3_9FUNG</name>
<dbReference type="EMBL" id="JANBTW010000002">
    <property type="protein sequence ID" value="KAJ2681008.1"/>
    <property type="molecule type" value="Genomic_DNA"/>
</dbReference>
<dbReference type="OrthoDB" id="5568849at2759"/>
<gene>
    <name evidence="1" type="ORF">GGI25_000314</name>
</gene>
<comment type="caution">
    <text evidence="1">The sequence shown here is derived from an EMBL/GenBank/DDBJ whole genome shotgun (WGS) entry which is preliminary data.</text>
</comment>
<evidence type="ECO:0000313" key="2">
    <source>
        <dbReference type="Proteomes" id="UP001151518"/>
    </source>
</evidence>